<reference evidence="2 3" key="1">
    <citation type="submission" date="2015-03" db="EMBL/GenBank/DDBJ databases">
        <title>Genome assembly of Sandaracinus amylolyticus DSM 53668.</title>
        <authorList>
            <person name="Sharma G."/>
            <person name="Subramanian S."/>
        </authorList>
    </citation>
    <scope>NUCLEOTIDE SEQUENCE [LARGE SCALE GENOMIC DNA]</scope>
    <source>
        <strain evidence="2 3">DSM 53668</strain>
    </source>
</reference>
<protein>
    <submittedName>
        <fullName evidence="2">TPR repeat protein</fullName>
    </submittedName>
</protein>
<dbReference type="AlphaFoldDB" id="A0A0F6YLN4"/>
<gene>
    <name evidence="2" type="ORF">DB32_006819</name>
</gene>
<feature type="coiled-coil region" evidence="1">
    <location>
        <begin position="544"/>
        <end position="599"/>
    </location>
</feature>
<dbReference type="SUPFAM" id="SSF53756">
    <property type="entry name" value="UDP-Glycosyltransferase/glycogen phosphorylase"/>
    <property type="match status" value="1"/>
</dbReference>
<evidence type="ECO:0000313" key="3">
    <source>
        <dbReference type="Proteomes" id="UP000034883"/>
    </source>
</evidence>
<organism evidence="2 3">
    <name type="scientific">Sandaracinus amylolyticus</name>
    <dbReference type="NCBI Taxonomy" id="927083"/>
    <lineage>
        <taxon>Bacteria</taxon>
        <taxon>Pseudomonadati</taxon>
        <taxon>Myxococcota</taxon>
        <taxon>Polyangia</taxon>
        <taxon>Polyangiales</taxon>
        <taxon>Sandaracinaceae</taxon>
        <taxon>Sandaracinus</taxon>
    </lineage>
</organism>
<name>A0A0F6YLN4_9BACT</name>
<dbReference type="EMBL" id="CP011125">
    <property type="protein sequence ID" value="AKF09670.1"/>
    <property type="molecule type" value="Genomic_DNA"/>
</dbReference>
<evidence type="ECO:0000313" key="2">
    <source>
        <dbReference type="EMBL" id="AKF09670.1"/>
    </source>
</evidence>
<proteinExistence type="predicted"/>
<sequence length="645" mass="70840">MRAHYIADALRARGHDVEIDARPDAELVVFQKKRNFAALFEAKRRGARVVYDFDDHYLLDDSGARDEILKIVNLADVVTVGSHELLQAASAYHPNVRLFENPIDVLPGAARKSDYDWRSRLAWFGNRTNLVALDALDLALPVTTITAHGDIEWALETVDAHIAAADLVLLPVEQSAWTLAKNANRLFKCAALAVPFLAADTPEHRRAVEELGLPEWFLVGDRSAWRDAIRSIEARYDELPELMRAASVRAHDAFGIERQAERWLDAVLDPIEPGVRASEVTRRFARGVDVVVLAERTPDRTQATLASARAVGCELSSVSTISALPAPGSTAPAAADFFDIYPALATRIGGSAAEHTLIVQAGVELRPSVMAELARTAHPDRVVILRPQIGPSQDPTVPVKPGTLVDEPPQTVPELVSEPFLPLALLVPAQVWHEHSIDVASGALWAWDLLLDLAAKEREPIVLSAPVSLVAPETYRATPIHGHAAHLQLTAPEVAAELPNMTTEWQRLRSTLASHVVERHRALFERWIALVATRPYSHAATPSSENAQNQIARLSAKLAESSANTKRALKAQAKQQRKIDELEAELKRYVKKRAKTRRLPTDSSSPGEWRQLARELSHLSGTLTRAAAARIFSLARRGSSRTSGD</sequence>
<evidence type="ECO:0000256" key="1">
    <source>
        <dbReference type="SAM" id="Coils"/>
    </source>
</evidence>
<dbReference type="Proteomes" id="UP000034883">
    <property type="component" value="Chromosome"/>
</dbReference>
<accession>A0A0F6YLN4</accession>
<keyword evidence="3" id="KW-1185">Reference proteome</keyword>
<keyword evidence="1" id="KW-0175">Coiled coil</keyword>
<dbReference type="KEGG" id="samy:DB32_006819"/>